<evidence type="ECO:0000256" key="1">
    <source>
        <dbReference type="SAM" id="SignalP"/>
    </source>
</evidence>
<sequence length="69" mass="7339">MIYKIFLMVFVPSVFLLSAPVAQAAVLYKLTELGVFNNTLTSLHPIASRGIAINNNGQVVGSSDPNGCD</sequence>
<dbReference type="Proteomes" id="UP000195667">
    <property type="component" value="Unassembled WGS sequence"/>
</dbReference>
<dbReference type="EMBL" id="FUKI01000045">
    <property type="protein sequence ID" value="SJM90199.1"/>
    <property type="molecule type" value="Genomic_DNA"/>
</dbReference>
<protein>
    <submittedName>
        <fullName evidence="2">Uncharacterized protein</fullName>
    </submittedName>
</protein>
<accession>A0A1R4H2X2</accession>
<evidence type="ECO:0000313" key="2">
    <source>
        <dbReference type="EMBL" id="SJM90199.1"/>
    </source>
</evidence>
<organism evidence="2 3">
    <name type="scientific">Crenothrix polyspora</name>
    <dbReference type="NCBI Taxonomy" id="360316"/>
    <lineage>
        <taxon>Bacteria</taxon>
        <taxon>Pseudomonadati</taxon>
        <taxon>Pseudomonadota</taxon>
        <taxon>Gammaproteobacteria</taxon>
        <taxon>Methylococcales</taxon>
        <taxon>Crenotrichaceae</taxon>
        <taxon>Crenothrix</taxon>
    </lineage>
</organism>
<evidence type="ECO:0000313" key="3">
    <source>
        <dbReference type="Proteomes" id="UP000195667"/>
    </source>
</evidence>
<keyword evidence="1" id="KW-0732">Signal</keyword>
<name>A0A1R4H2X2_9GAMM</name>
<feature type="signal peptide" evidence="1">
    <location>
        <begin position="1"/>
        <end position="24"/>
    </location>
</feature>
<feature type="chain" id="PRO_5012187532" evidence="1">
    <location>
        <begin position="25"/>
        <end position="69"/>
    </location>
</feature>
<dbReference type="AlphaFoldDB" id="A0A1R4H2X2"/>
<proteinExistence type="predicted"/>
<reference evidence="3" key="1">
    <citation type="submission" date="2017-02" db="EMBL/GenBank/DDBJ databases">
        <authorList>
            <person name="Daims H."/>
        </authorList>
    </citation>
    <scope>NUCLEOTIDE SEQUENCE [LARGE SCALE GENOMIC DNA]</scope>
</reference>
<dbReference type="RefSeq" id="WP_087142434.1">
    <property type="nucleotide sequence ID" value="NZ_FUKI01000045.1"/>
</dbReference>
<keyword evidence="3" id="KW-1185">Reference proteome</keyword>
<gene>
    <name evidence="2" type="ORF">CRENPOLYSF1_1390002</name>
</gene>